<proteinExistence type="predicted"/>
<dbReference type="PANTHER" id="PTHR36924:SF1">
    <property type="entry name" value="ANTITOXIN HIGA-1"/>
    <property type="match status" value="1"/>
</dbReference>
<dbReference type="SUPFAM" id="SSF47413">
    <property type="entry name" value="lambda repressor-like DNA-binding domains"/>
    <property type="match status" value="1"/>
</dbReference>
<dbReference type="PROSITE" id="PS50943">
    <property type="entry name" value="HTH_CROC1"/>
    <property type="match status" value="1"/>
</dbReference>
<dbReference type="CDD" id="cd00093">
    <property type="entry name" value="HTH_XRE"/>
    <property type="match status" value="1"/>
</dbReference>
<dbReference type="EMBL" id="CAADFK010000319">
    <property type="protein sequence ID" value="VFK22647.1"/>
    <property type="molecule type" value="Genomic_DNA"/>
</dbReference>
<feature type="domain" description="HTH cro/C1-type" evidence="2">
    <location>
        <begin position="32"/>
        <end position="77"/>
    </location>
</feature>
<accession>A0A450X054</accession>
<protein>
    <submittedName>
        <fullName evidence="3">Addiction module antidote protein, HigA family</fullName>
    </submittedName>
</protein>
<sequence length="127" mass="14675">MVRIPTIRIPTNRAPTHPGEMLVEEFLNPMRITQRELADAIHVSYQRINELVNGKRGVTPSTALRLARFFGMSVDFWLNLQVRWDLHKAQSAERAELETIKDYHYLDNYATRNHIAPLCGAETEVCQ</sequence>
<reference evidence="3" key="1">
    <citation type="submission" date="2019-02" db="EMBL/GenBank/DDBJ databases">
        <authorList>
            <person name="Gruber-Vodicka R. H."/>
            <person name="Seah K. B. B."/>
        </authorList>
    </citation>
    <scope>NUCLEOTIDE SEQUENCE</scope>
    <source>
        <strain evidence="3">BECK_S313</strain>
    </source>
</reference>
<dbReference type="PANTHER" id="PTHR36924">
    <property type="entry name" value="ANTITOXIN HIGA-1"/>
    <property type="match status" value="1"/>
</dbReference>
<dbReference type="InterPro" id="IPR010982">
    <property type="entry name" value="Lambda_DNA-bd_dom_sf"/>
</dbReference>
<dbReference type="Gene3D" id="1.10.260.40">
    <property type="entry name" value="lambda repressor-like DNA-binding domains"/>
    <property type="match status" value="1"/>
</dbReference>
<name>A0A450X054_9GAMM</name>
<dbReference type="Pfam" id="PF01381">
    <property type="entry name" value="HTH_3"/>
    <property type="match status" value="1"/>
</dbReference>
<dbReference type="SMART" id="SM00530">
    <property type="entry name" value="HTH_XRE"/>
    <property type="match status" value="1"/>
</dbReference>
<dbReference type="AlphaFoldDB" id="A0A450X054"/>
<organism evidence="3">
    <name type="scientific">Candidatus Kentrum sp. LPFa</name>
    <dbReference type="NCBI Taxonomy" id="2126335"/>
    <lineage>
        <taxon>Bacteria</taxon>
        <taxon>Pseudomonadati</taxon>
        <taxon>Pseudomonadota</taxon>
        <taxon>Gammaproteobacteria</taxon>
        <taxon>Candidatus Kentrum</taxon>
    </lineage>
</organism>
<dbReference type="InterPro" id="IPR001387">
    <property type="entry name" value="Cro/C1-type_HTH"/>
</dbReference>
<gene>
    <name evidence="3" type="ORF">BECKLPF1236B_GA0070989_13193</name>
</gene>
<dbReference type="GO" id="GO:0003677">
    <property type="term" value="F:DNA binding"/>
    <property type="evidence" value="ECO:0007669"/>
    <property type="project" value="UniProtKB-KW"/>
</dbReference>
<evidence type="ECO:0000256" key="1">
    <source>
        <dbReference type="ARBA" id="ARBA00023125"/>
    </source>
</evidence>
<evidence type="ECO:0000313" key="3">
    <source>
        <dbReference type="EMBL" id="VFK22647.1"/>
    </source>
</evidence>
<dbReference type="InterPro" id="IPR013430">
    <property type="entry name" value="Toxin_antidote_HigA"/>
</dbReference>
<keyword evidence="1" id="KW-0238">DNA-binding</keyword>
<dbReference type="NCBIfam" id="TIGR02607">
    <property type="entry name" value="antidote_HigA"/>
    <property type="match status" value="1"/>
</dbReference>
<evidence type="ECO:0000259" key="2">
    <source>
        <dbReference type="PROSITE" id="PS50943"/>
    </source>
</evidence>